<evidence type="ECO:0000313" key="3">
    <source>
        <dbReference type="Proteomes" id="UP000069205"/>
    </source>
</evidence>
<dbReference type="CDD" id="cd11336">
    <property type="entry name" value="AmyAc_MTSase"/>
    <property type="match status" value="1"/>
</dbReference>
<dbReference type="EMBL" id="CP011801">
    <property type="protein sequence ID" value="ALA59209.1"/>
    <property type="molecule type" value="Genomic_DNA"/>
</dbReference>
<dbReference type="InterPro" id="IPR012767">
    <property type="entry name" value="Trehalose_TreY"/>
</dbReference>
<reference evidence="2 3" key="1">
    <citation type="journal article" date="2015" name="Proc. Natl. Acad. Sci. U.S.A.">
        <title>Expanded metabolic versatility of ubiquitous nitrite-oxidizing bacteria from the genus Nitrospira.</title>
        <authorList>
            <person name="Koch H."/>
            <person name="Lucker S."/>
            <person name="Albertsen M."/>
            <person name="Kitzinger K."/>
            <person name="Herbold C."/>
            <person name="Spieck E."/>
            <person name="Nielsen P.H."/>
            <person name="Wagner M."/>
            <person name="Daims H."/>
        </authorList>
    </citation>
    <scope>NUCLEOTIDE SEQUENCE [LARGE SCALE GENOMIC DNA]</scope>
    <source>
        <strain evidence="2 3">NSP M-1</strain>
    </source>
</reference>
<proteinExistence type="predicted"/>
<dbReference type="PANTHER" id="PTHR10357">
    <property type="entry name" value="ALPHA-AMYLASE FAMILY MEMBER"/>
    <property type="match status" value="1"/>
</dbReference>
<feature type="domain" description="Glycosyl hydrolase family 13 catalytic" evidence="1">
    <location>
        <begin position="8"/>
        <end position="523"/>
    </location>
</feature>
<dbReference type="SMART" id="SM00642">
    <property type="entry name" value="Aamy"/>
    <property type="match status" value="1"/>
</dbReference>
<name>A0A0K2GEB7_NITMO</name>
<dbReference type="STRING" id="42253.NITMOv2_2800"/>
<dbReference type="SUPFAM" id="SSF51445">
    <property type="entry name" value="(Trans)glycosidases"/>
    <property type="match status" value="1"/>
</dbReference>
<dbReference type="GO" id="GO:0047470">
    <property type="term" value="F:(1,4)-alpha-D-glucan 1-alpha-D-glucosylmutase activity"/>
    <property type="evidence" value="ECO:0007669"/>
    <property type="project" value="UniProtKB-EC"/>
</dbReference>
<dbReference type="InterPro" id="IPR006047">
    <property type="entry name" value="GH13_cat_dom"/>
</dbReference>
<dbReference type="InterPro" id="IPR017853">
    <property type="entry name" value="GH"/>
</dbReference>
<dbReference type="Proteomes" id="UP000069205">
    <property type="component" value="Chromosome"/>
</dbReference>
<gene>
    <name evidence="2" type="ORF">NITMOv2_2800</name>
</gene>
<sequence>MPPPRIPIATYRLQFNGGFTFADATAIVPYLHDLGITHCYASSLLTAMPGSTHGYDIIDPTALNPEIGTEAEFRRFVDALHERDMGVVLDVVPNHMGIGKALNRWWRDVLENGPSSRYAEAFDIDWHPIKRELDDKVLLPILADQYGAVLEDQEIAVVYEDGQFLLRYGEHELPVAPKSWIRILSHRLDTLVGTEEDAAQADVMELQSILTAIRNLPGREERDPERIAERYREKEIIKKRLAALMEGSGKIRDLVLENVRRFNGERGRSESFDLLDALLNEQAYRLASWKVASEEINYRRFFDINDLAAVRMENPDVFRESHQLVFQLIREGAVNGLRIDHVDGLYDPGRYLGQLQAWAERELERAGEERPLFLVVEKILGRDEALPETWPVHGTTGYDFIHVVNNLFVQSANERAFTELYHRVIGREESYADLVYASKRLIMRVSMSSEINVLGHQLNVISERDRRSRDFTLNSLTHAIREIIACFPVYRTYATDGPEPVADRDRAYIHMAVARAKRRNPALSGQVFDFIRAILLKQSDARTPRDREEQIRFVMKFQQTTSPVTAKGIEDTVFYRYNRLVSLNEVGGEPEQFGLSVDEFHKRMRERQARWPHALSASTTHDTKRSEDVRARLAVLSEMPQEWKAHVARWRRLNRKHRGDAEGERQPDRNDEYLFYQTLVGAWPLHAMGEEAYRTFCERIQRYMEKAIHEAKVHTSWVNPSHGYDAAMREFVRAVLDRSASQAFFDDFLPFQERIAHYGLFTGLSQLLLKVTAPGIPDFYQGTELWDLSLVDPDNRRPVEYGVRTALAGELAPLLSDAAPGRSEEVRALAQHPRDGRLKWYVAAAGLHYRRRRAALFQQGEYLPLESGGSRKQHVCAFARVLDDQAVVTVVPRLLATLTADVKNPPVGAGLWEDSWVAVPPWPTLGSYRHVLTGDILTVESVSGRRVLPLARVFQDCPLALLERIS</sequence>
<keyword evidence="2" id="KW-0413">Isomerase</keyword>
<dbReference type="OrthoDB" id="9805159at2"/>
<accession>A0A0K2GEB7</accession>
<dbReference type="Pfam" id="PF00128">
    <property type="entry name" value="Alpha-amylase"/>
    <property type="match status" value="1"/>
</dbReference>
<dbReference type="AlphaFoldDB" id="A0A0K2GEB7"/>
<dbReference type="GO" id="GO:0030980">
    <property type="term" value="P:alpha-glucan catabolic process"/>
    <property type="evidence" value="ECO:0007669"/>
    <property type="project" value="TreeGrafter"/>
</dbReference>
<evidence type="ECO:0000313" key="2">
    <source>
        <dbReference type="EMBL" id="ALA59209.1"/>
    </source>
</evidence>
<keyword evidence="3" id="KW-1185">Reference proteome</keyword>
<dbReference type="Gene3D" id="3.20.20.80">
    <property type="entry name" value="Glycosidases"/>
    <property type="match status" value="4"/>
</dbReference>
<dbReference type="RefSeq" id="WP_053380270.1">
    <property type="nucleotide sequence ID" value="NZ_CP011801.1"/>
</dbReference>
<dbReference type="NCBIfam" id="TIGR02401">
    <property type="entry name" value="trehalose_TreY"/>
    <property type="match status" value="1"/>
</dbReference>
<dbReference type="KEGG" id="nmv:NITMOv2_2800"/>
<organism evidence="2 3">
    <name type="scientific">Nitrospira moscoviensis</name>
    <dbReference type="NCBI Taxonomy" id="42253"/>
    <lineage>
        <taxon>Bacteria</taxon>
        <taxon>Pseudomonadati</taxon>
        <taxon>Nitrospirota</taxon>
        <taxon>Nitrospiria</taxon>
        <taxon>Nitrospirales</taxon>
        <taxon>Nitrospiraceae</taxon>
        <taxon>Nitrospira</taxon>
    </lineage>
</organism>
<dbReference type="PATRIC" id="fig|42253.5.peg.2767"/>
<dbReference type="PANTHER" id="PTHR10357:SF216">
    <property type="entry name" value="MALTOOLIGOSYL TREHALOSE SYNTHASE-RELATED"/>
    <property type="match status" value="1"/>
</dbReference>
<dbReference type="EC" id="5.4.99.15" evidence="2"/>
<dbReference type="GO" id="GO:0005992">
    <property type="term" value="P:trehalose biosynthetic process"/>
    <property type="evidence" value="ECO:0007669"/>
    <property type="project" value="TreeGrafter"/>
</dbReference>
<protein>
    <submittedName>
        <fullName evidence="2">Malto-oligosyltrehalose synthase</fullName>
        <ecNumber evidence="2">5.4.99.15</ecNumber>
    </submittedName>
</protein>
<evidence type="ECO:0000259" key="1">
    <source>
        <dbReference type="SMART" id="SM00642"/>
    </source>
</evidence>